<dbReference type="GO" id="GO:0008270">
    <property type="term" value="F:zinc ion binding"/>
    <property type="evidence" value="ECO:0007669"/>
    <property type="project" value="UniProtKB-KW"/>
</dbReference>
<evidence type="ECO:0000256" key="1">
    <source>
        <dbReference type="ARBA" id="ARBA00022723"/>
    </source>
</evidence>
<keyword evidence="1" id="KW-0479">Metal-binding</keyword>
<reference evidence="8" key="1">
    <citation type="journal article" date="2021" name="Genome Biol. Evol.">
        <title>The assembled and annotated genome of the fairy-ring fungus Marasmius oreades.</title>
        <authorList>
            <person name="Hiltunen M."/>
            <person name="Ament-Velasquez S.L."/>
            <person name="Johannesson H."/>
        </authorList>
    </citation>
    <scope>NUCLEOTIDE SEQUENCE</scope>
    <source>
        <strain evidence="8">03SP1</strain>
    </source>
</reference>
<dbReference type="GeneID" id="66081575"/>
<evidence type="ECO:0000256" key="3">
    <source>
        <dbReference type="ARBA" id="ARBA00022771"/>
    </source>
</evidence>
<dbReference type="KEGG" id="more:E1B28_012500"/>
<sequence>MTRTSSKTKQATAAGSPAGRAVKCPICLKLISRKNDLNRHLLTHNKDKSTYPYRCPYPNCEFRSLQESNLKTHYKIHTGVKDKKCSHAECLFATSDPGSLTRHRKRKHDYVPLPRRKFNNASGLFESPCSTTLPNSRSPTPEPNLSDSSFSPISPSPCCSESLAFSTSRTSASIHTPDYVASPILRPASFDYSTMPRSAPAASQRVDTRITLPSISSWYREDARRPLYESQYQPLPSSSTSVSCSGCPDCDRQYMAVVPAPMSFWS</sequence>
<keyword evidence="4" id="KW-0862">Zinc</keyword>
<dbReference type="Gene3D" id="3.30.160.60">
    <property type="entry name" value="Classic Zinc Finger"/>
    <property type="match status" value="2"/>
</dbReference>
<evidence type="ECO:0000259" key="7">
    <source>
        <dbReference type="PROSITE" id="PS50157"/>
    </source>
</evidence>
<gene>
    <name evidence="8" type="ORF">E1B28_012500</name>
</gene>
<dbReference type="GO" id="GO:0000978">
    <property type="term" value="F:RNA polymerase II cis-regulatory region sequence-specific DNA binding"/>
    <property type="evidence" value="ECO:0007669"/>
    <property type="project" value="TreeGrafter"/>
</dbReference>
<dbReference type="OrthoDB" id="654211at2759"/>
<evidence type="ECO:0000256" key="6">
    <source>
        <dbReference type="SAM" id="MobiDB-lite"/>
    </source>
</evidence>
<accession>A0A9P7UPZ9</accession>
<dbReference type="Proteomes" id="UP001049176">
    <property type="component" value="Chromosome 8"/>
</dbReference>
<dbReference type="RefSeq" id="XP_043004987.1">
    <property type="nucleotide sequence ID" value="XM_043157620.1"/>
</dbReference>
<dbReference type="PROSITE" id="PS50157">
    <property type="entry name" value="ZINC_FINGER_C2H2_2"/>
    <property type="match status" value="2"/>
</dbReference>
<dbReference type="InterPro" id="IPR036236">
    <property type="entry name" value="Znf_C2H2_sf"/>
</dbReference>
<proteinExistence type="predicted"/>
<dbReference type="GO" id="GO:0005667">
    <property type="term" value="C:transcription regulator complex"/>
    <property type="evidence" value="ECO:0007669"/>
    <property type="project" value="TreeGrafter"/>
</dbReference>
<evidence type="ECO:0000256" key="2">
    <source>
        <dbReference type="ARBA" id="ARBA00022737"/>
    </source>
</evidence>
<dbReference type="GO" id="GO:0000785">
    <property type="term" value="C:chromatin"/>
    <property type="evidence" value="ECO:0007669"/>
    <property type="project" value="TreeGrafter"/>
</dbReference>
<feature type="compositionally biased region" description="Polar residues" evidence="6">
    <location>
        <begin position="128"/>
        <end position="145"/>
    </location>
</feature>
<evidence type="ECO:0000313" key="8">
    <source>
        <dbReference type="EMBL" id="KAG7088516.1"/>
    </source>
</evidence>
<dbReference type="SUPFAM" id="SSF57667">
    <property type="entry name" value="beta-beta-alpha zinc fingers"/>
    <property type="match status" value="1"/>
</dbReference>
<evidence type="ECO:0000256" key="5">
    <source>
        <dbReference type="PROSITE-ProRule" id="PRU00042"/>
    </source>
</evidence>
<dbReference type="PROSITE" id="PS00028">
    <property type="entry name" value="ZINC_FINGER_C2H2_1"/>
    <property type="match status" value="1"/>
</dbReference>
<evidence type="ECO:0000313" key="9">
    <source>
        <dbReference type="Proteomes" id="UP001049176"/>
    </source>
</evidence>
<name>A0A9P7UPZ9_9AGAR</name>
<feature type="domain" description="C2H2-type" evidence="7">
    <location>
        <begin position="53"/>
        <end position="82"/>
    </location>
</feature>
<evidence type="ECO:0000256" key="4">
    <source>
        <dbReference type="ARBA" id="ARBA00022833"/>
    </source>
</evidence>
<dbReference type="GO" id="GO:0000981">
    <property type="term" value="F:DNA-binding transcription factor activity, RNA polymerase II-specific"/>
    <property type="evidence" value="ECO:0007669"/>
    <property type="project" value="TreeGrafter"/>
</dbReference>
<dbReference type="SMART" id="SM00355">
    <property type="entry name" value="ZnF_C2H2"/>
    <property type="match status" value="3"/>
</dbReference>
<keyword evidence="2" id="KW-0677">Repeat</keyword>
<keyword evidence="9" id="KW-1185">Reference proteome</keyword>
<dbReference type="AlphaFoldDB" id="A0A9P7UPZ9"/>
<organism evidence="8 9">
    <name type="scientific">Marasmius oreades</name>
    <name type="common">fairy-ring Marasmius</name>
    <dbReference type="NCBI Taxonomy" id="181124"/>
    <lineage>
        <taxon>Eukaryota</taxon>
        <taxon>Fungi</taxon>
        <taxon>Dikarya</taxon>
        <taxon>Basidiomycota</taxon>
        <taxon>Agaricomycotina</taxon>
        <taxon>Agaricomycetes</taxon>
        <taxon>Agaricomycetidae</taxon>
        <taxon>Agaricales</taxon>
        <taxon>Marasmiineae</taxon>
        <taxon>Marasmiaceae</taxon>
        <taxon>Marasmius</taxon>
    </lineage>
</organism>
<dbReference type="PANTHER" id="PTHR14003">
    <property type="entry name" value="TRANSCRIPTIONAL REPRESSOR PROTEIN YY"/>
    <property type="match status" value="1"/>
</dbReference>
<keyword evidence="3 5" id="KW-0863">Zinc-finger</keyword>
<protein>
    <recommendedName>
        <fullName evidence="7">C2H2-type domain-containing protein</fullName>
    </recommendedName>
</protein>
<dbReference type="InterPro" id="IPR013087">
    <property type="entry name" value="Znf_C2H2_type"/>
</dbReference>
<feature type="domain" description="C2H2-type" evidence="7">
    <location>
        <begin position="22"/>
        <end position="49"/>
    </location>
</feature>
<dbReference type="GO" id="GO:0031519">
    <property type="term" value="C:PcG protein complex"/>
    <property type="evidence" value="ECO:0007669"/>
    <property type="project" value="TreeGrafter"/>
</dbReference>
<comment type="caution">
    <text evidence="8">The sequence shown here is derived from an EMBL/GenBank/DDBJ whole genome shotgun (WGS) entry which is preliminary data.</text>
</comment>
<dbReference type="PANTHER" id="PTHR14003:SF19">
    <property type="entry name" value="YY2 TRANSCRIPTION FACTOR"/>
    <property type="match status" value="1"/>
</dbReference>
<dbReference type="EMBL" id="CM032188">
    <property type="protein sequence ID" value="KAG7088516.1"/>
    <property type="molecule type" value="Genomic_DNA"/>
</dbReference>
<feature type="region of interest" description="Disordered" evidence="6">
    <location>
        <begin position="122"/>
        <end position="153"/>
    </location>
</feature>